<dbReference type="FunFam" id="1.10.287.570:FF:000001">
    <property type="entry name" value="Anion exchange protein"/>
    <property type="match status" value="1"/>
</dbReference>
<feature type="region of interest" description="Disordered" evidence="14">
    <location>
        <begin position="227"/>
        <end position="297"/>
    </location>
</feature>
<keyword evidence="6 13" id="KW-1133">Transmembrane helix</keyword>
<feature type="region of interest" description="Disordered" evidence="14">
    <location>
        <begin position="1"/>
        <end position="94"/>
    </location>
</feature>
<dbReference type="SUPFAM" id="SSF55804">
    <property type="entry name" value="Phoshotransferase/anion transport protein"/>
    <property type="match status" value="1"/>
</dbReference>
<evidence type="ECO:0000256" key="14">
    <source>
        <dbReference type="SAM" id="MobiDB-lite"/>
    </source>
</evidence>
<dbReference type="Gene3D" id="3.40.930.10">
    <property type="entry name" value="Mannitol-specific EII, Chain A"/>
    <property type="match status" value="1"/>
</dbReference>
<evidence type="ECO:0000256" key="7">
    <source>
        <dbReference type="ARBA" id="ARBA00023053"/>
    </source>
</evidence>
<feature type="domain" description="Band 3 cytoplasmic" evidence="16">
    <location>
        <begin position="116"/>
        <end position="416"/>
    </location>
</feature>
<dbReference type="PANTHER" id="PTHR11453:SF20">
    <property type="entry name" value="ELECTROGENIC SODIUM BICARBONATE COTRANSPORTER 4"/>
    <property type="match status" value="1"/>
</dbReference>
<sequence>MDHHDWQRGRSRGHRHYDDDDEAQPFYIGVPVSHRRKRRRHRSNPGDAERDSRHLHYDHHTHHEHSHRQCYHDKEESYNDDGGSTEQQEHLDPTVSPAAERLRHILGEDDTTPTPTIFTEMDTLQHDGEELEWKESARWVKFEEKVEEGGERWSKPHVSTLTLHSLFELRTCLQTGSILLDLEGYSLPQIVEEIVDRQIADDLVPPDLKEKIIFVLLRKHRHQTKKPIHRSLADIGKSSNTPSNRSPQVNLTRSTSSASGIHHSTEDLRSRQSSSLGHLHPAQSRSMNDISDTPSTDQLKNKFMKKIPRDAEASNVLIGEVDFLDKPFVSFVRLAQATTLGGLTEVPVPTRFLFILLGPQGKTKSYNEIGRAIATLMVDDLFSDVAYKARDRDDLIAGVDEFLDEVIVLPPGEWDPKIRIEPPKKVPSAEMRKSVLNLNELGQMNGSAGGAAGGEDDDLPVQHELGEELKFTGRFCGGLWLDIKRKIPFYCSDIYDGFHIQSISAVLFIYLGCITNAITFGGLLGDATDNYQGVMESFLGTALAGTVFCLFGGQPLIILSSTGPILIFEKLLYEFSKNNSIDYMELRLWIGLHSCLQCFLLVVSDASYIIKYMTRFTEEGFSSLISFIFISDAIKKMVGAFQYYPINRGFKPDYVTSYKCECVAPDQAPMSDDNMTLLFNLTDLDWSQLSKKECVKYGGVLVGSSCKYVPDLALMSFILFIGTYSMTVSLKKFKFSRYFPTKPTRSDRGWFVLPFGKNPWWWYLASFVPALLVTILIFMDQQISAVIVNRKENKLKKGCGYHLDLFWVGVLMAVCSFMGLPWYVAATVISIAHIDSLKMESECSAPGEQPQFLGVREQRLTGILVFVLTGLSVFLAPILQYIPMPVLYGVFLHMGVASLSGIQFWERMKLYLMPPKHQPDFSFLRHVPLRRVHLFTLVQIVCLAVLWILKSTFLAIIFPVMILGLMVVRKLLDLMFSQHDLAWLDDILPDKDKKKKEDDKKKKKEKKSVEPESDEEVRKRSCYGSVFSDKPTLTLMSKTVSAFFWKLKSRASLHLCVASGFVFF</sequence>
<feature type="region of interest" description="Disordered" evidence="14">
    <location>
        <begin position="993"/>
        <end position="1016"/>
    </location>
</feature>
<dbReference type="AlphaFoldDB" id="A0A3B5QGP2"/>
<comment type="catalytic activity">
    <reaction evidence="11">
        <text>3 hydrogencarbonate(out) + Na(+)(out) = 3 hydrogencarbonate(in) + Na(+)(in)</text>
        <dbReference type="Rhea" id="RHEA:72219"/>
        <dbReference type="ChEBI" id="CHEBI:17544"/>
        <dbReference type="ChEBI" id="CHEBI:29101"/>
    </reaction>
</comment>
<dbReference type="PRINTS" id="PR01232">
    <property type="entry name" value="NAHCO3TRSPRT"/>
</dbReference>
<feature type="transmembrane region" description="Helical" evidence="13">
    <location>
        <begin position="860"/>
        <end position="879"/>
    </location>
</feature>
<keyword evidence="4" id="KW-1003">Cell membrane</keyword>
<evidence type="ECO:0000256" key="4">
    <source>
        <dbReference type="ARBA" id="ARBA00022475"/>
    </source>
</evidence>
<evidence type="ECO:0000256" key="9">
    <source>
        <dbReference type="ARBA" id="ARBA00023136"/>
    </source>
</evidence>
<dbReference type="Pfam" id="PF07565">
    <property type="entry name" value="Band_3_cyto"/>
    <property type="match status" value="1"/>
</dbReference>
<dbReference type="STRING" id="8083.ENSXMAP00000030131"/>
<feature type="transmembrane region" description="Helical" evidence="13">
    <location>
        <begin position="712"/>
        <end position="730"/>
    </location>
</feature>
<dbReference type="GeneTree" id="ENSGT00940000157488"/>
<dbReference type="InterPro" id="IPR011531">
    <property type="entry name" value="HCO3_transpt-like_TM_dom"/>
</dbReference>
<feature type="transmembrane region" description="Helical" evidence="13">
    <location>
        <begin position="937"/>
        <end position="968"/>
    </location>
</feature>
<feature type="compositionally biased region" description="Basic residues" evidence="14">
    <location>
        <begin position="56"/>
        <end position="69"/>
    </location>
</feature>
<feature type="transmembrane region" description="Helical" evidence="13">
    <location>
        <begin position="503"/>
        <end position="525"/>
    </location>
</feature>
<keyword evidence="3 13" id="KW-0813">Transport</keyword>
<dbReference type="Pfam" id="PF00955">
    <property type="entry name" value="HCO3_cotransp"/>
    <property type="match status" value="1"/>
</dbReference>
<evidence type="ECO:0000313" key="18">
    <source>
        <dbReference type="Proteomes" id="UP000002852"/>
    </source>
</evidence>
<evidence type="ECO:0000256" key="13">
    <source>
        <dbReference type="RuleBase" id="RU362035"/>
    </source>
</evidence>
<keyword evidence="7" id="KW-0915">Sodium</keyword>
<dbReference type="InterPro" id="IPR013769">
    <property type="entry name" value="Band3_cytoplasmic_dom"/>
</dbReference>
<feature type="compositionally biased region" description="Polar residues" evidence="14">
    <location>
        <begin position="237"/>
        <end position="259"/>
    </location>
</feature>
<dbReference type="NCBIfam" id="TIGR00834">
    <property type="entry name" value="ae"/>
    <property type="match status" value="1"/>
</dbReference>
<organism evidence="17 18">
    <name type="scientific">Xiphophorus maculatus</name>
    <name type="common">Southern platyfish</name>
    <name type="synonym">Platypoecilus maculatus</name>
    <dbReference type="NCBI Taxonomy" id="8083"/>
    <lineage>
        <taxon>Eukaryota</taxon>
        <taxon>Metazoa</taxon>
        <taxon>Chordata</taxon>
        <taxon>Craniata</taxon>
        <taxon>Vertebrata</taxon>
        <taxon>Euteleostomi</taxon>
        <taxon>Actinopterygii</taxon>
        <taxon>Neopterygii</taxon>
        <taxon>Teleostei</taxon>
        <taxon>Neoteleostei</taxon>
        <taxon>Acanthomorphata</taxon>
        <taxon>Ovalentaria</taxon>
        <taxon>Atherinomorphae</taxon>
        <taxon>Cyprinodontiformes</taxon>
        <taxon>Poeciliidae</taxon>
        <taxon>Poeciliinae</taxon>
        <taxon>Xiphophorus</taxon>
    </lineage>
</organism>
<keyword evidence="10" id="KW-0739">Sodium transport</keyword>
<evidence type="ECO:0000313" key="17">
    <source>
        <dbReference type="Ensembl" id="ENSXMAP00000030131.1"/>
    </source>
</evidence>
<reference evidence="17" key="4">
    <citation type="submission" date="2025-09" db="UniProtKB">
        <authorList>
            <consortium name="Ensembl"/>
        </authorList>
    </citation>
    <scope>IDENTIFICATION</scope>
    <source>
        <strain evidence="17">JP 163 A</strain>
    </source>
</reference>
<evidence type="ECO:0000256" key="1">
    <source>
        <dbReference type="ARBA" id="ARBA00004554"/>
    </source>
</evidence>
<feature type="transmembrane region" description="Helical" evidence="13">
    <location>
        <begin position="886"/>
        <end position="905"/>
    </location>
</feature>
<feature type="domain" description="Bicarbonate transporter-like transmembrane" evidence="15">
    <location>
        <begin position="742"/>
        <end position="988"/>
    </location>
</feature>
<evidence type="ECO:0000256" key="2">
    <source>
        <dbReference type="ARBA" id="ARBA00010993"/>
    </source>
</evidence>
<feature type="transmembrane region" description="Helical" evidence="13">
    <location>
        <begin position="760"/>
        <end position="779"/>
    </location>
</feature>
<dbReference type="Ensembl" id="ENSXMAT00000029833.1">
    <property type="protein sequence ID" value="ENSXMAP00000030131.1"/>
    <property type="gene ID" value="ENSXMAG00000018615.2"/>
</dbReference>
<keyword evidence="18" id="KW-1185">Reference proteome</keyword>
<evidence type="ECO:0000256" key="3">
    <source>
        <dbReference type="ARBA" id="ARBA00022448"/>
    </source>
</evidence>
<dbReference type="GO" id="GO:0008509">
    <property type="term" value="F:monoatomic anion transmembrane transporter activity"/>
    <property type="evidence" value="ECO:0007669"/>
    <property type="project" value="InterPro"/>
</dbReference>
<evidence type="ECO:0000259" key="16">
    <source>
        <dbReference type="Pfam" id="PF07565"/>
    </source>
</evidence>
<dbReference type="Gene3D" id="1.10.287.570">
    <property type="entry name" value="Helical hairpin bin"/>
    <property type="match status" value="1"/>
</dbReference>
<name>A0A3B5QGP2_XIPMA</name>
<proteinExistence type="inferred from homology"/>
<evidence type="ECO:0000256" key="6">
    <source>
        <dbReference type="ARBA" id="ARBA00022989"/>
    </source>
</evidence>
<keyword evidence="5 13" id="KW-0812">Transmembrane</keyword>
<dbReference type="InterPro" id="IPR016152">
    <property type="entry name" value="PTrfase/Anion_transptr"/>
</dbReference>
<evidence type="ECO:0000256" key="10">
    <source>
        <dbReference type="ARBA" id="ARBA00023201"/>
    </source>
</evidence>
<feature type="transmembrane region" description="Helical" evidence="13">
    <location>
        <begin position="800"/>
        <end position="824"/>
    </location>
</feature>
<keyword evidence="8 13" id="KW-0406">Ion transport</keyword>
<dbReference type="Proteomes" id="UP000002852">
    <property type="component" value="Unassembled WGS sequence"/>
</dbReference>
<evidence type="ECO:0000256" key="12">
    <source>
        <dbReference type="ARBA" id="ARBA00036309"/>
    </source>
</evidence>
<reference evidence="17" key="3">
    <citation type="submission" date="2025-08" db="UniProtKB">
        <authorList>
            <consortium name="Ensembl"/>
        </authorList>
    </citation>
    <scope>IDENTIFICATION</scope>
    <source>
        <strain evidence="17">JP 163 A</strain>
    </source>
</reference>
<dbReference type="PRINTS" id="PR01231">
    <property type="entry name" value="HCO3TRNSPORT"/>
</dbReference>
<comment type="subcellular location">
    <subcellularLocation>
        <location evidence="1">Basolateral cell membrane</location>
        <topology evidence="1">Multi-pass membrane protein</topology>
    </subcellularLocation>
    <subcellularLocation>
        <location evidence="13">Membrane</location>
        <topology evidence="13">Multi-pass membrane protein</topology>
    </subcellularLocation>
</comment>
<feature type="compositionally biased region" description="Basic residues" evidence="14">
    <location>
        <begin position="33"/>
        <end position="43"/>
    </location>
</feature>
<dbReference type="GO" id="GO:0008510">
    <property type="term" value="F:sodium:bicarbonate symporter activity"/>
    <property type="evidence" value="ECO:0007669"/>
    <property type="project" value="TreeGrafter"/>
</dbReference>
<feature type="transmembrane region" description="Helical" evidence="13">
    <location>
        <begin position="537"/>
        <end position="568"/>
    </location>
</feature>
<comment type="similarity">
    <text evidence="2 13">Belongs to the anion exchanger (TC 2.A.31) family.</text>
</comment>
<dbReference type="InterPro" id="IPR003020">
    <property type="entry name" value="HCO3_transpt_euk"/>
</dbReference>
<comment type="caution">
    <text evidence="13">Lacks conserved residue(s) required for the propagation of feature annotation.</text>
</comment>
<evidence type="ECO:0000256" key="8">
    <source>
        <dbReference type="ARBA" id="ARBA00023065"/>
    </source>
</evidence>
<feature type="compositionally biased region" description="Polar residues" evidence="14">
    <location>
        <begin position="283"/>
        <end position="297"/>
    </location>
</feature>
<dbReference type="InParanoid" id="A0A3B5QGP2"/>
<dbReference type="PANTHER" id="PTHR11453">
    <property type="entry name" value="ANION EXCHANGE PROTEIN"/>
    <property type="match status" value="1"/>
</dbReference>
<evidence type="ECO:0000256" key="5">
    <source>
        <dbReference type="ARBA" id="ARBA00022692"/>
    </source>
</evidence>
<feature type="transmembrane region" description="Helical" evidence="13">
    <location>
        <begin position="588"/>
        <end position="610"/>
    </location>
</feature>
<dbReference type="GO" id="GO:0051453">
    <property type="term" value="P:regulation of intracellular pH"/>
    <property type="evidence" value="ECO:0007669"/>
    <property type="project" value="TreeGrafter"/>
</dbReference>
<reference evidence="18" key="2">
    <citation type="journal article" date="2013" name="Nat. Genet.">
        <title>The genome of the platyfish, Xiphophorus maculatus, provides insights into evolutionary adaptation and several complex traits.</title>
        <authorList>
            <person name="Schartl M."/>
            <person name="Walter R.B."/>
            <person name="Shen Y."/>
            <person name="Garcia T."/>
            <person name="Catchen J."/>
            <person name="Amores A."/>
            <person name="Braasch I."/>
            <person name="Chalopin D."/>
            <person name="Volff J.N."/>
            <person name="Lesch K.P."/>
            <person name="Bisazza A."/>
            <person name="Minx P."/>
            <person name="Hillier L."/>
            <person name="Wilson R.K."/>
            <person name="Fuerstenberg S."/>
            <person name="Boore J."/>
            <person name="Searle S."/>
            <person name="Postlethwait J.H."/>
            <person name="Warren W.C."/>
        </authorList>
    </citation>
    <scope>NUCLEOTIDE SEQUENCE [LARGE SCALE GENOMIC DNA]</scope>
    <source>
        <strain evidence="18">JP 163 A</strain>
    </source>
</reference>
<evidence type="ECO:0000256" key="11">
    <source>
        <dbReference type="ARBA" id="ARBA00035820"/>
    </source>
</evidence>
<reference evidence="18" key="1">
    <citation type="submission" date="2012-01" db="EMBL/GenBank/DDBJ databases">
        <authorList>
            <person name="Walter R."/>
            <person name="Schartl M."/>
            <person name="Warren W."/>
        </authorList>
    </citation>
    <scope>NUCLEOTIDE SEQUENCE [LARGE SCALE GENOMIC DNA]</scope>
    <source>
        <strain evidence="18">JP 163 A</strain>
    </source>
</reference>
<evidence type="ECO:0000259" key="15">
    <source>
        <dbReference type="Pfam" id="PF00955"/>
    </source>
</evidence>
<dbReference type="FunFam" id="3.40.930.10:FF:000002">
    <property type="entry name" value="Anion exchange protein"/>
    <property type="match status" value="1"/>
</dbReference>
<dbReference type="GO" id="GO:0005452">
    <property type="term" value="F:solute:inorganic anion antiporter activity"/>
    <property type="evidence" value="ECO:0007669"/>
    <property type="project" value="InterPro"/>
</dbReference>
<dbReference type="InterPro" id="IPR003024">
    <property type="entry name" value="Na/HCO3_transpt"/>
</dbReference>
<accession>A0A3B5QGP2</accession>
<protein>
    <recommendedName>
        <fullName evidence="13">Anion exchange protein</fullName>
    </recommendedName>
</protein>
<comment type="catalytic activity">
    <reaction evidence="12">
        <text>2 hydrogencarbonate(out) + Na(+)(out) = 2 hydrogencarbonate(in) + Na(+)(in)</text>
        <dbReference type="Rhea" id="RHEA:72215"/>
        <dbReference type="ChEBI" id="CHEBI:17544"/>
        <dbReference type="ChEBI" id="CHEBI:29101"/>
    </reaction>
</comment>
<dbReference type="GO" id="GO:0016323">
    <property type="term" value="C:basolateral plasma membrane"/>
    <property type="evidence" value="ECO:0007669"/>
    <property type="project" value="UniProtKB-SubCell"/>
</dbReference>
<keyword evidence="9 13" id="KW-0472">Membrane</keyword>